<dbReference type="InterPro" id="IPR036388">
    <property type="entry name" value="WH-like_DNA-bd_sf"/>
</dbReference>
<dbReference type="Pfam" id="PF03466">
    <property type="entry name" value="LysR_substrate"/>
    <property type="match status" value="1"/>
</dbReference>
<dbReference type="PROSITE" id="PS50931">
    <property type="entry name" value="HTH_LYSR"/>
    <property type="match status" value="1"/>
</dbReference>
<evidence type="ECO:0000313" key="7">
    <source>
        <dbReference type="Proteomes" id="UP000180133"/>
    </source>
</evidence>
<evidence type="ECO:0000256" key="3">
    <source>
        <dbReference type="ARBA" id="ARBA00023125"/>
    </source>
</evidence>
<evidence type="ECO:0000313" key="6">
    <source>
        <dbReference type="EMBL" id="OHY96130.1"/>
    </source>
</evidence>
<evidence type="ECO:0000256" key="4">
    <source>
        <dbReference type="ARBA" id="ARBA00023163"/>
    </source>
</evidence>
<dbReference type="InterPro" id="IPR036390">
    <property type="entry name" value="WH_DNA-bd_sf"/>
</dbReference>
<dbReference type="SUPFAM" id="SSF53850">
    <property type="entry name" value="Periplasmic binding protein-like II"/>
    <property type="match status" value="1"/>
</dbReference>
<dbReference type="RefSeq" id="WP_071234157.1">
    <property type="nucleotide sequence ID" value="NZ_KV861315.1"/>
</dbReference>
<keyword evidence="3" id="KW-0238">DNA-binding</keyword>
<dbReference type="Pfam" id="PF00126">
    <property type="entry name" value="HTH_1"/>
    <property type="match status" value="1"/>
</dbReference>
<reference evidence="6 7" key="1">
    <citation type="submission" date="2016-09" db="EMBL/GenBank/DDBJ databases">
        <title>Isolation, identification and antibiotic sensitivity analysis of bacterial pathogen from juvenile Hippocampus erectus with tail-rotted disease.</title>
        <authorList>
            <person name="Yang Q."/>
        </authorList>
    </citation>
    <scope>NUCLEOTIDE SEQUENCE [LARGE SCALE GENOMIC DNA]</scope>
    <source>
        <strain evidence="6 7">HM-10</strain>
    </source>
</reference>
<evidence type="ECO:0000256" key="1">
    <source>
        <dbReference type="ARBA" id="ARBA00009437"/>
    </source>
</evidence>
<dbReference type="Proteomes" id="UP000180133">
    <property type="component" value="Unassembled WGS sequence"/>
</dbReference>
<comment type="caution">
    <text evidence="6">The sequence shown here is derived from an EMBL/GenBank/DDBJ whole genome shotgun (WGS) entry which is preliminary data.</text>
</comment>
<proteinExistence type="inferred from homology"/>
<dbReference type="CDD" id="cd08466">
    <property type="entry name" value="PBP2_LeuO"/>
    <property type="match status" value="1"/>
</dbReference>
<dbReference type="EMBL" id="MKFT01000001">
    <property type="protein sequence ID" value="OHY96130.1"/>
    <property type="molecule type" value="Genomic_DNA"/>
</dbReference>
<dbReference type="InterPro" id="IPR000847">
    <property type="entry name" value="LysR_HTH_N"/>
</dbReference>
<sequence>MQPSNIDLNLLRVFIAVYQHRSITVAAETMGLTQPGVSGVLKRLQQQLGVQLFVRSGRGIEPTHQAHELARQVEPALNQIRNALEGIESFSTENFRRFVVYTSEPVMLMLLPKIEADNTLGNVEIELHPTLSSETKLINNLNQQKADLAIDFAHYSAPSFFSEFFLNDEICLIARKGHPRIQQTLSLEQFYREKHVTLKLRREDAYLADLFTEESIEERKVAAECDSLVSQMTMISNSDCLAATVKSIANQFAERLDLQVLDAPFTNIPIKYRLLAHNRMKHSPANIWLRDKLRSYFAAESSR</sequence>
<accession>A0ABX3DEX8</accession>
<evidence type="ECO:0000259" key="5">
    <source>
        <dbReference type="PROSITE" id="PS50931"/>
    </source>
</evidence>
<dbReference type="PANTHER" id="PTHR30118:SF6">
    <property type="entry name" value="HTH-TYPE TRANSCRIPTIONAL REGULATOR LEUO"/>
    <property type="match status" value="1"/>
</dbReference>
<organism evidence="6 7">
    <name type="scientific">Vibrio rotiferianus</name>
    <dbReference type="NCBI Taxonomy" id="190895"/>
    <lineage>
        <taxon>Bacteria</taxon>
        <taxon>Pseudomonadati</taxon>
        <taxon>Pseudomonadota</taxon>
        <taxon>Gammaproteobacteria</taxon>
        <taxon>Vibrionales</taxon>
        <taxon>Vibrionaceae</taxon>
        <taxon>Vibrio</taxon>
    </lineage>
</organism>
<name>A0ABX3DEX8_9VIBR</name>
<keyword evidence="2" id="KW-0805">Transcription regulation</keyword>
<gene>
    <name evidence="6" type="ORF">BI375_01055</name>
</gene>
<keyword evidence="7" id="KW-1185">Reference proteome</keyword>
<feature type="domain" description="HTH lysR-type" evidence="5">
    <location>
        <begin position="6"/>
        <end position="63"/>
    </location>
</feature>
<evidence type="ECO:0000256" key="2">
    <source>
        <dbReference type="ARBA" id="ARBA00023015"/>
    </source>
</evidence>
<dbReference type="InterPro" id="IPR050389">
    <property type="entry name" value="LysR-type_TF"/>
</dbReference>
<dbReference type="SUPFAM" id="SSF46785">
    <property type="entry name" value="Winged helix' DNA-binding domain"/>
    <property type="match status" value="1"/>
</dbReference>
<comment type="similarity">
    <text evidence="1">Belongs to the LysR transcriptional regulatory family.</text>
</comment>
<keyword evidence="4" id="KW-0804">Transcription</keyword>
<dbReference type="Gene3D" id="1.10.10.10">
    <property type="entry name" value="Winged helix-like DNA-binding domain superfamily/Winged helix DNA-binding domain"/>
    <property type="match status" value="1"/>
</dbReference>
<dbReference type="PANTHER" id="PTHR30118">
    <property type="entry name" value="HTH-TYPE TRANSCRIPTIONAL REGULATOR LEUO-RELATED"/>
    <property type="match status" value="1"/>
</dbReference>
<dbReference type="PRINTS" id="PR00039">
    <property type="entry name" value="HTHLYSR"/>
</dbReference>
<dbReference type="Gene3D" id="3.40.190.10">
    <property type="entry name" value="Periplasmic binding protein-like II"/>
    <property type="match status" value="2"/>
</dbReference>
<dbReference type="InterPro" id="IPR005119">
    <property type="entry name" value="LysR_subst-bd"/>
</dbReference>
<protein>
    <submittedName>
        <fullName evidence="6">LysR family transcriptional regulator</fullName>
    </submittedName>
</protein>